<dbReference type="GO" id="GO:0034605">
    <property type="term" value="P:cellular response to heat"/>
    <property type="evidence" value="ECO:0007669"/>
    <property type="project" value="TreeGrafter"/>
</dbReference>
<reference evidence="6 7" key="2">
    <citation type="submission" date="2018-01" db="EMBL/GenBank/DDBJ databases">
        <title>Genomic study of Klebsiella pneumoniae.</title>
        <authorList>
            <person name="Yang Y."/>
            <person name="Bicalho R."/>
        </authorList>
    </citation>
    <scope>NUCLEOTIDE SEQUENCE [LARGE SCALE GENOMIC DNA]</scope>
    <source>
        <strain evidence="6 7">A2</strain>
    </source>
</reference>
<dbReference type="InterPro" id="IPR018368">
    <property type="entry name" value="ClpA/B_CS1"/>
</dbReference>
<dbReference type="PROSITE" id="PS00870">
    <property type="entry name" value="CLPAB_1"/>
    <property type="match status" value="1"/>
</dbReference>
<organism evidence="6 7">
    <name type="scientific">Klebsiella michiganensis</name>
    <dbReference type="NCBI Taxonomy" id="1134687"/>
    <lineage>
        <taxon>Bacteria</taxon>
        <taxon>Pseudomonadati</taxon>
        <taxon>Pseudomonadota</taxon>
        <taxon>Gammaproteobacteria</taxon>
        <taxon>Enterobacterales</taxon>
        <taxon>Enterobacteriaceae</taxon>
        <taxon>Klebsiella/Raoultella group</taxon>
        <taxon>Klebsiella</taxon>
    </lineage>
</organism>
<keyword evidence="2" id="KW-0067">ATP-binding</keyword>
<evidence type="ECO:0000256" key="3">
    <source>
        <dbReference type="ARBA" id="ARBA00023186"/>
    </source>
</evidence>
<dbReference type="SUPFAM" id="SSF52540">
    <property type="entry name" value="P-loop containing nucleoside triphosphate hydrolases"/>
    <property type="match status" value="1"/>
</dbReference>
<dbReference type="Pfam" id="PF17871">
    <property type="entry name" value="AAA_lid_9"/>
    <property type="match status" value="1"/>
</dbReference>
<feature type="domain" description="ClpA/ClpB AAA lid" evidence="5">
    <location>
        <begin position="78"/>
        <end position="169"/>
    </location>
</feature>
<sequence>VQQSPLPVLLFIDEAHTLIGAGNQAGGADAANLLKPALARGELRTIAATTWSEYKQYFERDAALERRFQMIKVDEPDDDTACLMLRGLKSRYAEHHGVHITDEAVRAAVTLSRRYLTGRQLPDKAVDLLDTASARIRMSLDTVPAPLTRLKAQLTGLAMEKQALLEDIAAGNHTHGERLAAIEQDEVRIILQLDELETQYG</sequence>
<keyword evidence="1" id="KW-0547">Nucleotide-binding</keyword>
<dbReference type="GO" id="GO:0005524">
    <property type="term" value="F:ATP binding"/>
    <property type="evidence" value="ECO:0007669"/>
    <property type="project" value="UniProtKB-KW"/>
</dbReference>
<dbReference type="Gene3D" id="3.40.50.300">
    <property type="entry name" value="P-loop containing nucleotide triphosphate hydrolases"/>
    <property type="match status" value="2"/>
</dbReference>
<dbReference type="GO" id="GO:0016887">
    <property type="term" value="F:ATP hydrolysis activity"/>
    <property type="evidence" value="ECO:0007669"/>
    <property type="project" value="TreeGrafter"/>
</dbReference>
<evidence type="ECO:0000259" key="5">
    <source>
        <dbReference type="Pfam" id="PF17871"/>
    </source>
</evidence>
<feature type="non-terminal residue" evidence="6">
    <location>
        <position position="1"/>
    </location>
</feature>
<dbReference type="GO" id="GO:0005737">
    <property type="term" value="C:cytoplasm"/>
    <property type="evidence" value="ECO:0007669"/>
    <property type="project" value="TreeGrafter"/>
</dbReference>
<feature type="coiled-coil region" evidence="4">
    <location>
        <begin position="147"/>
        <end position="199"/>
    </location>
</feature>
<comment type="caution">
    <text evidence="6">The sequence shown here is derived from an EMBL/GenBank/DDBJ whole genome shotgun (WGS) entry which is preliminary data.</text>
</comment>
<dbReference type="Proteomes" id="UP000234661">
    <property type="component" value="Unassembled WGS sequence"/>
</dbReference>
<accession>A0A2J4XVJ0</accession>
<keyword evidence="3" id="KW-0143">Chaperone</keyword>
<protein>
    <submittedName>
        <fullName evidence="6">Type VI secretion system ATPase TssH</fullName>
    </submittedName>
</protein>
<dbReference type="InterPro" id="IPR041546">
    <property type="entry name" value="ClpA/ClpB_AAA_lid"/>
</dbReference>
<evidence type="ECO:0000256" key="1">
    <source>
        <dbReference type="ARBA" id="ARBA00022741"/>
    </source>
</evidence>
<evidence type="ECO:0000313" key="7">
    <source>
        <dbReference type="Proteomes" id="UP000234661"/>
    </source>
</evidence>
<dbReference type="PANTHER" id="PTHR11638">
    <property type="entry name" value="ATP-DEPENDENT CLP PROTEASE"/>
    <property type="match status" value="1"/>
</dbReference>
<dbReference type="InterPro" id="IPR050130">
    <property type="entry name" value="ClpA_ClpB"/>
</dbReference>
<dbReference type="PANTHER" id="PTHR11638:SF181">
    <property type="entry name" value="ATPASE SUBUNIT OF ATP-DEPENDENT PROTEASE"/>
    <property type="match status" value="1"/>
</dbReference>
<dbReference type="InterPro" id="IPR027417">
    <property type="entry name" value="P-loop_NTPase"/>
</dbReference>
<name>A0A2J4XVJ0_9ENTR</name>
<evidence type="ECO:0000313" key="6">
    <source>
        <dbReference type="EMBL" id="PLM42553.1"/>
    </source>
</evidence>
<evidence type="ECO:0000256" key="2">
    <source>
        <dbReference type="ARBA" id="ARBA00022840"/>
    </source>
</evidence>
<feature type="non-terminal residue" evidence="6">
    <location>
        <position position="201"/>
    </location>
</feature>
<proteinExistence type="predicted"/>
<evidence type="ECO:0000256" key="4">
    <source>
        <dbReference type="SAM" id="Coils"/>
    </source>
</evidence>
<keyword evidence="4" id="KW-0175">Coiled coil</keyword>
<gene>
    <name evidence="6" type="ORF">CWM85_40615</name>
</gene>
<dbReference type="EMBL" id="PIET01002599">
    <property type="protein sequence ID" value="PLM42553.1"/>
    <property type="molecule type" value="Genomic_DNA"/>
</dbReference>
<reference evidence="6 7" key="1">
    <citation type="submission" date="2017-11" db="EMBL/GenBank/DDBJ databases">
        <authorList>
            <person name="Han C.G."/>
        </authorList>
    </citation>
    <scope>NUCLEOTIDE SEQUENCE [LARGE SCALE GENOMIC DNA]</scope>
    <source>
        <strain evidence="6 7">A2</strain>
    </source>
</reference>
<dbReference type="AlphaFoldDB" id="A0A2J4XVJ0"/>